<dbReference type="InterPro" id="IPR032820">
    <property type="entry name" value="ATPase_put"/>
</dbReference>
<keyword evidence="1" id="KW-0472">Membrane</keyword>
<sequence>MRQLRAASLGSNFVTAPLVGGAMGYGVDWLLGERLGWVISYPWAMVVGVALGFISAFVEVLRSAR</sequence>
<dbReference type="Pfam" id="PF09527">
    <property type="entry name" value="ATPase_gene1"/>
    <property type="match status" value="1"/>
</dbReference>
<dbReference type="EMBL" id="JACQRX010000355">
    <property type="protein sequence ID" value="MBI4252412.1"/>
    <property type="molecule type" value="Genomic_DNA"/>
</dbReference>
<reference evidence="2" key="1">
    <citation type="submission" date="2020-07" db="EMBL/GenBank/DDBJ databases">
        <title>Huge and variable diversity of episymbiotic CPR bacteria and DPANN archaea in groundwater ecosystems.</title>
        <authorList>
            <person name="He C.Y."/>
            <person name="Keren R."/>
            <person name="Whittaker M."/>
            <person name="Farag I.F."/>
            <person name="Doudna J."/>
            <person name="Cate J.H.D."/>
            <person name="Banfield J.F."/>
        </authorList>
    </citation>
    <scope>NUCLEOTIDE SEQUENCE</scope>
    <source>
        <strain evidence="2">NC_groundwater_1370_Ag_S-0.2um_69_93</strain>
    </source>
</reference>
<keyword evidence="1" id="KW-0812">Transmembrane</keyword>
<organism evidence="2 3">
    <name type="scientific">Tectimicrobiota bacterium</name>
    <dbReference type="NCBI Taxonomy" id="2528274"/>
    <lineage>
        <taxon>Bacteria</taxon>
        <taxon>Pseudomonadati</taxon>
        <taxon>Nitrospinota/Tectimicrobiota group</taxon>
        <taxon>Candidatus Tectimicrobiota</taxon>
    </lineage>
</organism>
<comment type="caution">
    <text evidence="2">The sequence shown here is derived from an EMBL/GenBank/DDBJ whole genome shotgun (WGS) entry which is preliminary data.</text>
</comment>
<proteinExistence type="predicted"/>
<gene>
    <name evidence="2" type="ORF">HY618_08125</name>
</gene>
<dbReference type="Proteomes" id="UP000752292">
    <property type="component" value="Unassembled WGS sequence"/>
</dbReference>
<name>A0A933E8F0_UNCTE</name>
<feature type="transmembrane region" description="Helical" evidence="1">
    <location>
        <begin position="40"/>
        <end position="61"/>
    </location>
</feature>
<dbReference type="AlphaFoldDB" id="A0A933E8F0"/>
<accession>A0A933E8F0</accession>
<evidence type="ECO:0000313" key="2">
    <source>
        <dbReference type="EMBL" id="MBI4252412.1"/>
    </source>
</evidence>
<evidence type="ECO:0000256" key="1">
    <source>
        <dbReference type="SAM" id="Phobius"/>
    </source>
</evidence>
<protein>
    <submittedName>
        <fullName evidence="2">AtpZ/AtpI family protein</fullName>
    </submittedName>
</protein>
<evidence type="ECO:0000313" key="3">
    <source>
        <dbReference type="Proteomes" id="UP000752292"/>
    </source>
</evidence>
<keyword evidence="1" id="KW-1133">Transmembrane helix</keyword>